<feature type="signal peptide" evidence="1">
    <location>
        <begin position="1"/>
        <end position="26"/>
    </location>
</feature>
<comment type="caution">
    <text evidence="2">The sequence shown here is derived from an EMBL/GenBank/DDBJ whole genome shotgun (WGS) entry which is preliminary data.</text>
</comment>
<gene>
    <name evidence="2" type="ORF">I3517_21095</name>
</gene>
<evidence type="ECO:0000313" key="3">
    <source>
        <dbReference type="Proteomes" id="UP000627573"/>
    </source>
</evidence>
<dbReference type="AlphaFoldDB" id="A0A8I0ZZM2"/>
<name>A0A8I0ZZM2_RHOER</name>
<keyword evidence="1" id="KW-0732">Signal</keyword>
<evidence type="ECO:0000256" key="1">
    <source>
        <dbReference type="SAM" id="SignalP"/>
    </source>
</evidence>
<dbReference type="EMBL" id="JAECSB010000074">
    <property type="protein sequence ID" value="MBH5145104.1"/>
    <property type="molecule type" value="Genomic_DNA"/>
</dbReference>
<sequence length="170" mass="16668">MNKTTKGAIAAGAAAVLLAGGAGTMAAWNASTNTTGAGTVTAGSMAVSETTAGTWKWVGGSKAGQAFAPTDKLVPGDKVAYTSVYQVTLNGTNLKATLTPTLGNLTGSLKDADLLTVSPSSTNVSPITASGPISFTTEVEFKADTTGQVGAAGTATIGAGTILLEQTLTP</sequence>
<dbReference type="RefSeq" id="WP_175470320.1">
    <property type="nucleotide sequence ID" value="NZ_CP070870.1"/>
</dbReference>
<protein>
    <submittedName>
        <fullName evidence="2">Alternate-type signal peptide domain-containing protein</fullName>
    </submittedName>
</protein>
<organism evidence="2 3">
    <name type="scientific">Rhodococcus erythropolis</name>
    <name type="common">Arthrobacter picolinophilus</name>
    <dbReference type="NCBI Taxonomy" id="1833"/>
    <lineage>
        <taxon>Bacteria</taxon>
        <taxon>Bacillati</taxon>
        <taxon>Actinomycetota</taxon>
        <taxon>Actinomycetes</taxon>
        <taxon>Mycobacteriales</taxon>
        <taxon>Nocardiaceae</taxon>
        <taxon>Rhodococcus</taxon>
        <taxon>Rhodococcus erythropolis group</taxon>
    </lineage>
</organism>
<feature type="chain" id="PRO_5038670605" evidence="1">
    <location>
        <begin position="27"/>
        <end position="170"/>
    </location>
</feature>
<dbReference type="InterPro" id="IPR024006">
    <property type="entry name" value="Alt_signal_exp_actinobact"/>
</dbReference>
<reference evidence="2 3" key="1">
    <citation type="submission" date="2020-12" db="EMBL/GenBank/DDBJ databases">
        <title>Draft genome sequence of furan degrading bacterial strain FUR100.</title>
        <authorList>
            <person name="Woiski C."/>
        </authorList>
    </citation>
    <scope>NUCLEOTIDE SEQUENCE [LARGE SCALE GENOMIC DNA]</scope>
    <source>
        <strain evidence="2 3">FUR100</strain>
    </source>
</reference>
<dbReference type="Proteomes" id="UP000627573">
    <property type="component" value="Unassembled WGS sequence"/>
</dbReference>
<evidence type="ECO:0000313" key="2">
    <source>
        <dbReference type="EMBL" id="MBH5145104.1"/>
    </source>
</evidence>
<proteinExistence type="predicted"/>
<keyword evidence="3" id="KW-1185">Reference proteome</keyword>
<dbReference type="NCBIfam" id="TIGR04089">
    <property type="entry name" value="exp_by_SipW_III"/>
    <property type="match status" value="1"/>
</dbReference>
<accession>A0A8I0ZZM2</accession>